<organism evidence="1 2">
    <name type="scientific">Flavobacterium phage Fpv1</name>
    <dbReference type="NCBI Taxonomy" id="1792274"/>
    <lineage>
        <taxon>Viruses</taxon>
        <taxon>Duplodnaviria</taxon>
        <taxon>Heunggongvirae</taxon>
        <taxon>Uroviricota</taxon>
        <taxon>Caudoviricetes</taxon>
        <taxon>Fipvunavirus</taxon>
        <taxon>Fipvunavirus Fpv1</taxon>
    </lineage>
</organism>
<keyword evidence="2" id="KW-1185">Reference proteome</keyword>
<reference evidence="1 2" key="1">
    <citation type="submission" date="2016-01" db="EMBL/GenBank/DDBJ databases">
        <title>Molecular aspects and genomic diversity of bacteriophages-specific to fish pathogen Flavobacterium psychrophilum.</title>
        <authorList>
            <person name="Castillo D."/>
            <person name="Middelboe M."/>
        </authorList>
    </citation>
    <scope>NUCLEOTIDE SEQUENCE [LARGE SCALE GENOMIC DNA]</scope>
</reference>
<protein>
    <submittedName>
        <fullName evidence="1">Uncharacterized protein</fullName>
    </submittedName>
</protein>
<dbReference type="EMBL" id="KU599877">
    <property type="protein sequence ID" value="ANB40260.1"/>
    <property type="molecule type" value="Genomic_DNA"/>
</dbReference>
<dbReference type="KEGG" id="vg:30307521"/>
<proteinExistence type="predicted"/>
<sequence length="404" mass="43307">MSNRNNDVFQVLVTKGNQAVLPVGQAVETLAVGQIGVFDANTNLSVATLPREFYFAVGVNRSGGRTLEDIKTSAGQLIQKKGIVNYSFVSHTAAQPMIVKVGNYNAECETDYAVKIEFRNSRIYRTQGFNQFSKTYAVKTSCCDCESGCGSGDANELTNLLVNEINMERDGLVLAKPIARQVVTAATHGTSVNYAIGAVMTIADVTALIAYNAVPANNATKVFTDISLTAVPLKLKQFCDINLGFHKFVETVLVVSLVDGFACTGKVTITQEIVFEEGTGNNIRQKEYHASGWNGAGPYPVSAVTGMSLGNINYDADVNGKYDQFILEYNQKSESGWLEYENTLSTIFAVPEADVTTRAGLATVLDALVDGGNFEALADDAALADTNPLVVEPVVTNITKDGLA</sequence>
<dbReference type="GeneID" id="30307521"/>
<evidence type="ECO:0000313" key="2">
    <source>
        <dbReference type="Proteomes" id="UP000203780"/>
    </source>
</evidence>
<dbReference type="Proteomes" id="UP000203780">
    <property type="component" value="Segment"/>
</dbReference>
<evidence type="ECO:0000313" key="1">
    <source>
        <dbReference type="EMBL" id="ANB40260.1"/>
    </source>
</evidence>
<accession>A0A1B0WKM8</accession>
<name>A0A1B0WKM8_9CAUD</name>
<dbReference type="RefSeq" id="YP_009322020.1">
    <property type="nucleotide sequence ID" value="NC_031914.1"/>
</dbReference>